<dbReference type="SUPFAM" id="SSF52047">
    <property type="entry name" value="RNI-like"/>
    <property type="match status" value="1"/>
</dbReference>
<evidence type="ECO:0000313" key="12">
    <source>
        <dbReference type="EMBL" id="KAF8643487.1"/>
    </source>
</evidence>
<evidence type="ECO:0000259" key="9">
    <source>
        <dbReference type="Pfam" id="PF18052"/>
    </source>
</evidence>
<dbReference type="GO" id="GO:0006952">
    <property type="term" value="P:defense response"/>
    <property type="evidence" value="ECO:0007669"/>
    <property type="project" value="UniProtKB-KW"/>
</dbReference>
<proteinExistence type="inferred from homology"/>
<accession>A0A835DTN6</accession>
<comment type="caution">
    <text evidence="12">The sequence shown here is derived from an EMBL/GenBank/DDBJ whole genome shotgun (WGS) entry which is preliminary data.</text>
</comment>
<dbReference type="Pfam" id="PF00931">
    <property type="entry name" value="NB-ARC"/>
    <property type="match status" value="1"/>
</dbReference>
<dbReference type="Gene3D" id="3.30.70.100">
    <property type="match status" value="1"/>
</dbReference>
<dbReference type="InterPro" id="IPR036388">
    <property type="entry name" value="WH-like_DNA-bd_sf"/>
</dbReference>
<sequence>MGLLFLDYQSSGQFSVIEVVAYAVRACYSVFPLFTNHHPDQADGRGLVRLPFPVSSQPKSPCHMAATAGAVVERLLRRLAADARRLELPSNIEEDVVHVGRTLSRLQDVLASMERRYFRICADEQEWMGRIKQIVCDMEDLLDEFEDLRGIRSQKSGSWIAKISRSQRMKLIRRKLEISTEEMYRLMQHSSYDLEPSDKHQVFDGTAVFGRDDDKNNIKRLLMQDHADKLAIVPIVGPAGSGKTTLARLVFHDKAGVESHAELRIWVYLDKKLELKKIAQDIISQANEMENIIMVPEVPADDQIQNNLQITKNRLREVLHCRSSLIVLDDLYSTDKIQLAQLKDMLRGQKKCTKIIVTTSSETTAELVHSVPPYQLGPMSEGDCWKIFSQKAFNNRDASINITEIGKKIVKNCEGMPGIAYSLGSVMRNQDESSWLWARDKEIWELEKRFSSGVKILAPFSELYNNMPSALKLCFGYLSIFPKGSIIDKDKLVQQWISLDMVGSTHGTLPDHVHGEMYIQDLLSMFFLRIDETSLATGISHSNGPMVVQMHNLVHAFAKYVASNDLIILDCGDMSNSPSGEKISYNYVVVKNDAGQSSPKKELLAKARALSFKNCSASKLLADAFLKLKHVRVLDLTCCHIVELPSSIGCLKHLRYLDCSGLKIRTLPDQMSSLQKLEALDLSESYLEECPTFVGSYPHLAYLNLRGCNKLHNLPPSLADLKRLQYLNLSYCSGVTKVLESLCGLHLLRFLDLSGCTELQELPHVLDNLTNLEYLNLSACSRLKNLPQSLGNLVFLRFLNLSGCSEIQQLPESIIGLVNLQYLNLAQVLLQLPKSLNKLERLHTLDITGCRLPVSSDATPTFSSIIQNMPNLKLLLTDDSDVEKYPSQHIHCSTDVDTESFQIRNLVKEERSCAPEGANLVQMQSSPYPSSLHEVNLHEEIQEVTEEKHTNDSIDVNKDIRCSPDVGTHAFQTRKLVKEGKSCAPAEANLVQMQSSSHPSNHEDVTLHDERKRVTENKHTNDAIDISKLLDRSKPLRTEMIIRVRTSSEKDHDKAIKVAASISGVESVTIAGGDNNLMRVIGTGVNSNRLTKKLRQKVGHAEVVELRTVDAGDDHAYRYHPPSLSPYGYNPYYGYYTGGSAYYEPYRGPATSSSTMVAAAAPAPYAHSTAVHHEYVNDPNGCSVM</sequence>
<feature type="domain" description="Disease resistance R13L4/SHOC-2-like LRR" evidence="11">
    <location>
        <begin position="733"/>
        <end position="877"/>
    </location>
</feature>
<dbReference type="Pfam" id="PF23559">
    <property type="entry name" value="WHD_DRP"/>
    <property type="match status" value="1"/>
</dbReference>
<dbReference type="GO" id="GO:0051707">
    <property type="term" value="P:response to other organism"/>
    <property type="evidence" value="ECO:0007669"/>
    <property type="project" value="UniProtKB-ARBA"/>
</dbReference>
<dbReference type="Gene3D" id="3.80.10.10">
    <property type="entry name" value="Ribonuclease Inhibitor"/>
    <property type="match status" value="1"/>
</dbReference>
<evidence type="ECO:0000259" key="8">
    <source>
        <dbReference type="Pfam" id="PF00931"/>
    </source>
</evidence>
<keyword evidence="6" id="KW-0067">ATP-binding</keyword>
<evidence type="ECO:0000256" key="3">
    <source>
        <dbReference type="ARBA" id="ARBA00022737"/>
    </source>
</evidence>
<evidence type="ECO:0000256" key="6">
    <source>
        <dbReference type="ARBA" id="ARBA00022840"/>
    </source>
</evidence>
<dbReference type="AlphaFoldDB" id="A0A835DTN6"/>
<keyword evidence="7" id="KW-0175">Coiled coil</keyword>
<feature type="domain" description="Disease resistance protein winged helix" evidence="10">
    <location>
        <begin position="480"/>
        <end position="558"/>
    </location>
</feature>
<dbReference type="InterPro" id="IPR032675">
    <property type="entry name" value="LRR_dom_sf"/>
</dbReference>
<dbReference type="PANTHER" id="PTHR36766">
    <property type="entry name" value="PLANT BROAD-SPECTRUM MILDEW RESISTANCE PROTEIN RPW8"/>
    <property type="match status" value="1"/>
</dbReference>
<organism evidence="12 13">
    <name type="scientific">Digitaria exilis</name>
    <dbReference type="NCBI Taxonomy" id="1010633"/>
    <lineage>
        <taxon>Eukaryota</taxon>
        <taxon>Viridiplantae</taxon>
        <taxon>Streptophyta</taxon>
        <taxon>Embryophyta</taxon>
        <taxon>Tracheophyta</taxon>
        <taxon>Spermatophyta</taxon>
        <taxon>Magnoliopsida</taxon>
        <taxon>Liliopsida</taxon>
        <taxon>Poales</taxon>
        <taxon>Poaceae</taxon>
        <taxon>PACMAD clade</taxon>
        <taxon>Panicoideae</taxon>
        <taxon>Panicodae</taxon>
        <taxon>Paniceae</taxon>
        <taxon>Anthephorinae</taxon>
        <taxon>Digitaria</taxon>
    </lineage>
</organism>
<dbReference type="EMBL" id="JACEFO010003185">
    <property type="protein sequence ID" value="KAF8643487.1"/>
    <property type="molecule type" value="Genomic_DNA"/>
</dbReference>
<evidence type="ECO:0000256" key="2">
    <source>
        <dbReference type="ARBA" id="ARBA00022614"/>
    </source>
</evidence>
<dbReference type="InterPro" id="IPR041118">
    <property type="entry name" value="Rx_N"/>
</dbReference>
<keyword evidence="4" id="KW-0547">Nucleotide-binding</keyword>
<dbReference type="Gene3D" id="1.10.8.430">
    <property type="entry name" value="Helical domain of apoptotic protease-activating factors"/>
    <property type="match status" value="1"/>
</dbReference>
<dbReference type="InterPro" id="IPR058922">
    <property type="entry name" value="WHD_DRP"/>
</dbReference>
<feature type="domain" description="Disease resistance N-terminal" evidence="9">
    <location>
        <begin position="70"/>
        <end position="156"/>
    </location>
</feature>
<reference evidence="12" key="1">
    <citation type="submission" date="2020-07" db="EMBL/GenBank/DDBJ databases">
        <title>Genome sequence and genetic diversity analysis of an under-domesticated orphan crop, white fonio (Digitaria exilis).</title>
        <authorList>
            <person name="Bennetzen J.L."/>
            <person name="Chen S."/>
            <person name="Ma X."/>
            <person name="Wang X."/>
            <person name="Yssel A.E.J."/>
            <person name="Chaluvadi S.R."/>
            <person name="Johnson M."/>
            <person name="Gangashetty P."/>
            <person name="Hamidou F."/>
            <person name="Sanogo M.D."/>
            <person name="Zwaenepoel A."/>
            <person name="Wallace J."/>
            <person name="Van De Peer Y."/>
            <person name="Van Deynze A."/>
        </authorList>
    </citation>
    <scope>NUCLEOTIDE SEQUENCE</scope>
    <source>
        <tissue evidence="12">Leaves</tissue>
    </source>
</reference>
<dbReference type="Pfam" id="PF18052">
    <property type="entry name" value="Rx_N"/>
    <property type="match status" value="1"/>
</dbReference>
<keyword evidence="3" id="KW-0677">Repeat</keyword>
<dbReference type="Pfam" id="PF23598">
    <property type="entry name" value="LRR_14"/>
    <property type="match status" value="1"/>
</dbReference>
<evidence type="ECO:0000256" key="4">
    <source>
        <dbReference type="ARBA" id="ARBA00022741"/>
    </source>
</evidence>
<dbReference type="GO" id="GO:0043531">
    <property type="term" value="F:ADP binding"/>
    <property type="evidence" value="ECO:0007669"/>
    <property type="project" value="InterPro"/>
</dbReference>
<gene>
    <name evidence="12" type="ORF">HU200_066837</name>
</gene>
<dbReference type="Gene3D" id="1.20.5.4130">
    <property type="match status" value="1"/>
</dbReference>
<dbReference type="Gene3D" id="1.10.10.10">
    <property type="entry name" value="Winged helix-like DNA-binding domain superfamily/Winged helix DNA-binding domain"/>
    <property type="match status" value="1"/>
</dbReference>
<dbReference type="Gene3D" id="3.40.50.300">
    <property type="entry name" value="P-loop containing nucleotide triphosphate hydrolases"/>
    <property type="match status" value="1"/>
</dbReference>
<dbReference type="InterPro" id="IPR027417">
    <property type="entry name" value="P-loop_NTPase"/>
</dbReference>
<dbReference type="OrthoDB" id="691996at2759"/>
<dbReference type="InterPro" id="IPR055414">
    <property type="entry name" value="LRR_R13L4/SHOC2-like"/>
</dbReference>
<keyword evidence="2" id="KW-0433">Leucine-rich repeat</keyword>
<dbReference type="InterPro" id="IPR042197">
    <property type="entry name" value="Apaf_helical"/>
</dbReference>
<evidence type="ECO:0000256" key="5">
    <source>
        <dbReference type="ARBA" id="ARBA00022821"/>
    </source>
</evidence>
<dbReference type="PRINTS" id="PR00364">
    <property type="entry name" value="DISEASERSIST"/>
</dbReference>
<name>A0A835DTN6_9POAL</name>
<protein>
    <submittedName>
        <fullName evidence="12">Uncharacterized protein</fullName>
    </submittedName>
</protein>
<dbReference type="Proteomes" id="UP000636709">
    <property type="component" value="Unassembled WGS sequence"/>
</dbReference>
<keyword evidence="5" id="KW-0611">Plant defense</keyword>
<evidence type="ECO:0000259" key="11">
    <source>
        <dbReference type="Pfam" id="PF23598"/>
    </source>
</evidence>
<evidence type="ECO:0000313" key="13">
    <source>
        <dbReference type="Proteomes" id="UP000636709"/>
    </source>
</evidence>
<dbReference type="PANTHER" id="PTHR36766:SF62">
    <property type="entry name" value="AAA+ ATPASE DOMAIN-CONTAINING PROTEIN"/>
    <property type="match status" value="1"/>
</dbReference>
<dbReference type="SUPFAM" id="SSF52540">
    <property type="entry name" value="P-loop containing nucleoside triphosphate hydrolases"/>
    <property type="match status" value="1"/>
</dbReference>
<evidence type="ECO:0000256" key="7">
    <source>
        <dbReference type="ARBA" id="ARBA00023054"/>
    </source>
</evidence>
<evidence type="ECO:0000259" key="10">
    <source>
        <dbReference type="Pfam" id="PF23559"/>
    </source>
</evidence>
<keyword evidence="13" id="KW-1185">Reference proteome</keyword>
<comment type="similarity">
    <text evidence="1">Belongs to the disease resistance NB-LRR family.</text>
</comment>
<dbReference type="InterPro" id="IPR002182">
    <property type="entry name" value="NB-ARC"/>
</dbReference>
<feature type="domain" description="NB-ARC" evidence="8">
    <location>
        <begin position="212"/>
        <end position="397"/>
    </location>
</feature>
<evidence type="ECO:0000256" key="1">
    <source>
        <dbReference type="ARBA" id="ARBA00008894"/>
    </source>
</evidence>
<dbReference type="GO" id="GO:0005524">
    <property type="term" value="F:ATP binding"/>
    <property type="evidence" value="ECO:0007669"/>
    <property type="project" value="UniProtKB-KW"/>
</dbReference>